<dbReference type="Gene3D" id="1.25.40.10">
    <property type="entry name" value="Tetratricopeptide repeat domain"/>
    <property type="match status" value="1"/>
</dbReference>
<name>A0AAD7EJ33_9AGAR</name>
<proteinExistence type="predicted"/>
<dbReference type="InterPro" id="IPR027417">
    <property type="entry name" value="P-loop_NTPase"/>
</dbReference>
<dbReference type="GO" id="GO:0007166">
    <property type="term" value="P:cell surface receptor signaling pathway"/>
    <property type="evidence" value="ECO:0007669"/>
    <property type="project" value="InterPro"/>
</dbReference>
<dbReference type="PANTHER" id="PTHR47691">
    <property type="entry name" value="REGULATOR-RELATED"/>
    <property type="match status" value="1"/>
</dbReference>
<dbReference type="AlphaFoldDB" id="A0AAD7EJ33"/>
<dbReference type="EMBL" id="JARIHO010000040">
    <property type="protein sequence ID" value="KAJ7328074.1"/>
    <property type="molecule type" value="Genomic_DNA"/>
</dbReference>
<dbReference type="Proteomes" id="UP001218218">
    <property type="component" value="Unassembled WGS sequence"/>
</dbReference>
<sequence length="943" mass="104549">MMDITLNHTVRKIKSPRTLTMPSLSNTVEKILKYTTAAANALQDVPAATRMPFVQRISGLTLMIIPMVQNTKAQKDRCFRIVEGIHLLLCVLLDLSMHSEDLQSPIMLNYIAQFALTLQKIDSCLRVQQQLGIFKRLFSQSELVTQLDSCEMELKATLSSFIMKHGITLASALVEFSSDTERWHQELLELLSSRSGSFGSVSSIGRRSLNASSGSFSLLPAFPKIFHGRDSELETLVNTLLKEPARIAILGPGGMGKTTLAVAALHKSEVTNESLVATIGASLGLEATRATAKHIVHHLATGPPCLLILDNFETPWEPMDGRAKVEGFLSLLADIPLLALLITMRGAERPREFRWTHPFLCPLVPLTRVAAHQAFIEIADDIHNNSEVDQLLDITDNIPLAVQLIATIADSEGCGPTLERWKLEKTAMLSNGTNKRSNLEHSIELSLSNGISDLDLVQSRSPIPEILRCRATLLRTSLAYVDHAGRLKVLAPIREYIRNTQPPSPRLVLPLQKHFIELLKLWKTVMDSPSFVDDLIPHLLSNLGNLHNVLQQGLDIDEAAHGETIRGNILLNDFSLSMDRGLDPLMLCLPEMLDQMNDPDLHGNFIAATFRVRHFYDILDPDKSMSIAVEHFRMIEDLEGEARLHTAAGTYYLHCVGDLKKARSFHNHALSLASQCHSDDIQVRVLIGLVLLEVLGGNYREGLRLSRKTYRIAVAAGIVWGELTGCRWQATCHQGLGDFKRSLQLANDGKELVVRLGMQGSQIESLLMNIEAEVYLVKGEYTTARHIHEFLLQQTSAVLSPIQHASALVNIAFLDMTTGVSAEIVTRKLDTATSIFRKARDLEGLAACEVCRADLQPREGDILGARNEYIRLFSALQSSHNELSCLCLAKLADPIYPGHADKEVARWSAVFLSFTMRQSGRNIPAMHTHYGASGMFSRKGHGR</sequence>
<dbReference type="Gene3D" id="3.40.50.300">
    <property type="entry name" value="P-loop containing nucleotide triphosphate hydrolases"/>
    <property type="match status" value="1"/>
</dbReference>
<protein>
    <submittedName>
        <fullName evidence="1">Uncharacterized protein</fullName>
    </submittedName>
</protein>
<dbReference type="InterPro" id="IPR011990">
    <property type="entry name" value="TPR-like_helical_dom_sf"/>
</dbReference>
<dbReference type="SUPFAM" id="SSF48452">
    <property type="entry name" value="TPR-like"/>
    <property type="match status" value="1"/>
</dbReference>
<reference evidence="1" key="1">
    <citation type="submission" date="2023-03" db="EMBL/GenBank/DDBJ databases">
        <title>Massive genome expansion in bonnet fungi (Mycena s.s.) driven by repeated elements and novel gene families across ecological guilds.</title>
        <authorList>
            <consortium name="Lawrence Berkeley National Laboratory"/>
            <person name="Harder C.B."/>
            <person name="Miyauchi S."/>
            <person name="Viragh M."/>
            <person name="Kuo A."/>
            <person name="Thoen E."/>
            <person name="Andreopoulos B."/>
            <person name="Lu D."/>
            <person name="Skrede I."/>
            <person name="Drula E."/>
            <person name="Henrissat B."/>
            <person name="Morin E."/>
            <person name="Kohler A."/>
            <person name="Barry K."/>
            <person name="LaButti K."/>
            <person name="Morin E."/>
            <person name="Salamov A."/>
            <person name="Lipzen A."/>
            <person name="Mereny Z."/>
            <person name="Hegedus B."/>
            <person name="Baldrian P."/>
            <person name="Stursova M."/>
            <person name="Weitz H."/>
            <person name="Taylor A."/>
            <person name="Grigoriev I.V."/>
            <person name="Nagy L.G."/>
            <person name="Martin F."/>
            <person name="Kauserud H."/>
        </authorList>
    </citation>
    <scope>NUCLEOTIDE SEQUENCE</scope>
    <source>
        <strain evidence="1">CBHHK002</strain>
    </source>
</reference>
<comment type="caution">
    <text evidence="1">The sequence shown here is derived from an EMBL/GenBank/DDBJ whole genome shotgun (WGS) entry which is preliminary data.</text>
</comment>
<dbReference type="InterPro" id="IPR059179">
    <property type="entry name" value="MLKL-like_MCAfunc"/>
</dbReference>
<accession>A0AAD7EJ33</accession>
<keyword evidence="2" id="KW-1185">Reference proteome</keyword>
<evidence type="ECO:0000313" key="1">
    <source>
        <dbReference type="EMBL" id="KAJ7328074.1"/>
    </source>
</evidence>
<evidence type="ECO:0000313" key="2">
    <source>
        <dbReference type="Proteomes" id="UP001218218"/>
    </source>
</evidence>
<dbReference type="InterPro" id="IPR036537">
    <property type="entry name" value="Adaptor_Cbl_N_dom_sf"/>
</dbReference>
<dbReference type="SUPFAM" id="SSF52540">
    <property type="entry name" value="P-loop containing nucleoside triphosphate hydrolases"/>
    <property type="match status" value="1"/>
</dbReference>
<dbReference type="Gene3D" id="1.20.930.20">
    <property type="entry name" value="Adaptor protein Cbl, N-terminal domain"/>
    <property type="match status" value="1"/>
</dbReference>
<dbReference type="PANTHER" id="PTHR47691:SF3">
    <property type="entry name" value="HTH-TYPE TRANSCRIPTIONAL REGULATOR RV0890C-RELATED"/>
    <property type="match status" value="1"/>
</dbReference>
<dbReference type="CDD" id="cd21037">
    <property type="entry name" value="MLKL_NTD"/>
    <property type="match status" value="1"/>
</dbReference>
<organism evidence="1 2">
    <name type="scientific">Mycena albidolilacea</name>
    <dbReference type="NCBI Taxonomy" id="1033008"/>
    <lineage>
        <taxon>Eukaryota</taxon>
        <taxon>Fungi</taxon>
        <taxon>Dikarya</taxon>
        <taxon>Basidiomycota</taxon>
        <taxon>Agaricomycotina</taxon>
        <taxon>Agaricomycetes</taxon>
        <taxon>Agaricomycetidae</taxon>
        <taxon>Agaricales</taxon>
        <taxon>Marasmiineae</taxon>
        <taxon>Mycenaceae</taxon>
        <taxon>Mycena</taxon>
    </lineage>
</organism>
<gene>
    <name evidence="1" type="ORF">DFH08DRAFT_331465</name>
</gene>